<proteinExistence type="predicted"/>
<evidence type="ECO:0000256" key="1">
    <source>
        <dbReference type="SAM" id="Coils"/>
    </source>
</evidence>
<sequence length="170" mass="19903">MPPSTELMFKKLINKIGNLEEAISFNNEIMEKLKESLDDLRKENRNIKKEQEKQRLETEQLHDEIAEIKGKTTQTATASDLLAIKNNVIIFGINDKQEILKVLDHIGVRVEEENIKVKQLPSKKPMKLHVVTFKEEQMRNLVLTNHKIMGLLLIWREQREIFSLIKTYLS</sequence>
<accession>A0ABD2P1S0</accession>
<reference evidence="2 3" key="1">
    <citation type="journal article" date="2021" name="BMC Biol.">
        <title>Horizontally acquired antibacterial genes associated with adaptive radiation of ladybird beetles.</title>
        <authorList>
            <person name="Li H.S."/>
            <person name="Tang X.F."/>
            <person name="Huang Y.H."/>
            <person name="Xu Z.Y."/>
            <person name="Chen M.L."/>
            <person name="Du X.Y."/>
            <person name="Qiu B.Y."/>
            <person name="Chen P.T."/>
            <person name="Zhang W."/>
            <person name="Slipinski A."/>
            <person name="Escalona H.E."/>
            <person name="Waterhouse R.M."/>
            <person name="Zwick A."/>
            <person name="Pang H."/>
        </authorList>
    </citation>
    <scope>NUCLEOTIDE SEQUENCE [LARGE SCALE GENOMIC DNA]</scope>
    <source>
        <strain evidence="2">SYSU2018</strain>
    </source>
</reference>
<dbReference type="AlphaFoldDB" id="A0ABD2P1S0"/>
<comment type="caution">
    <text evidence="2">The sequence shown here is derived from an EMBL/GenBank/DDBJ whole genome shotgun (WGS) entry which is preliminary data.</text>
</comment>
<keyword evidence="3" id="KW-1185">Reference proteome</keyword>
<dbReference type="EMBL" id="JABFTP020000165">
    <property type="protein sequence ID" value="KAL3284911.1"/>
    <property type="molecule type" value="Genomic_DNA"/>
</dbReference>
<evidence type="ECO:0000313" key="3">
    <source>
        <dbReference type="Proteomes" id="UP001516400"/>
    </source>
</evidence>
<organism evidence="2 3">
    <name type="scientific">Cryptolaemus montrouzieri</name>
    <dbReference type="NCBI Taxonomy" id="559131"/>
    <lineage>
        <taxon>Eukaryota</taxon>
        <taxon>Metazoa</taxon>
        <taxon>Ecdysozoa</taxon>
        <taxon>Arthropoda</taxon>
        <taxon>Hexapoda</taxon>
        <taxon>Insecta</taxon>
        <taxon>Pterygota</taxon>
        <taxon>Neoptera</taxon>
        <taxon>Endopterygota</taxon>
        <taxon>Coleoptera</taxon>
        <taxon>Polyphaga</taxon>
        <taxon>Cucujiformia</taxon>
        <taxon>Coccinelloidea</taxon>
        <taxon>Coccinellidae</taxon>
        <taxon>Scymninae</taxon>
        <taxon>Scymnini</taxon>
        <taxon>Cryptolaemus</taxon>
    </lineage>
</organism>
<name>A0ABD2P1S0_9CUCU</name>
<keyword evidence="1" id="KW-0175">Coiled coil</keyword>
<protein>
    <submittedName>
        <fullName evidence="2">Uncharacterized protein</fullName>
    </submittedName>
</protein>
<gene>
    <name evidence="2" type="ORF">HHI36_019044</name>
</gene>
<feature type="coiled-coil region" evidence="1">
    <location>
        <begin position="23"/>
        <end position="60"/>
    </location>
</feature>
<evidence type="ECO:0000313" key="2">
    <source>
        <dbReference type="EMBL" id="KAL3284911.1"/>
    </source>
</evidence>
<dbReference type="Proteomes" id="UP001516400">
    <property type="component" value="Unassembled WGS sequence"/>
</dbReference>